<comment type="subcellular location">
    <subcellularLocation>
        <location evidence="1 15">Cytoplasm</location>
    </subcellularLocation>
</comment>
<evidence type="ECO:0000256" key="1">
    <source>
        <dbReference type="ARBA" id="ARBA00004496"/>
    </source>
</evidence>
<evidence type="ECO:0000256" key="12">
    <source>
        <dbReference type="ARBA" id="ARBA00023244"/>
    </source>
</evidence>
<dbReference type="InterPro" id="IPR034505">
    <property type="entry name" value="Coproporphyrinogen-III_oxidase"/>
</dbReference>
<dbReference type="PROSITE" id="PS51918">
    <property type="entry name" value="RADICAL_SAM"/>
    <property type="match status" value="1"/>
</dbReference>
<protein>
    <recommendedName>
        <fullName evidence="15">Coproporphyrinogen-III oxidase</fullName>
        <ecNumber evidence="15">1.3.98.3</ecNumber>
    </recommendedName>
</protein>
<dbReference type="PIRSF" id="PIRSF000167">
    <property type="entry name" value="HemN"/>
    <property type="match status" value="1"/>
</dbReference>
<evidence type="ECO:0000256" key="10">
    <source>
        <dbReference type="ARBA" id="ARBA00023004"/>
    </source>
</evidence>
<sequence>MQTLQEVNASQPAAGTGPTSWDWDLIQRYDKAGPRYTSYPTAVQFHDGVQGDQVLEHLGQRCDTEKGLSLYVHVPFCHQLCWYCGCNMRVSRKPDQIADHIAVIQREIDLTSEWLRGDRRVFQLHFGGGTPNYAGPQQLQALMTTLRRRFVIQPEAEISIEVDPRLLDEARLEHCHDLGFNRISMGIQDFDPKVQKAINRRLSLEKVTSLLQSWRTLSQAGVNMDLIYGLPLQTPGSFKHTLDAVIDLAPERIALFNFAYMPWLKPHQKLIRESDLPRPEQKFEILQQTVESLAAAGYVAIGMDHFAKPSDPLAQALSRDRLHRNFQGYTTMPDLEMLGFGMSAISMFDGLYVQNHNDLRTYERSIEESRPATWRGVVLTEDDRLRRGIINHLMCRSQVDLDMIEAMVGIPFDQYFPGARERLDEMTRDGLLIRDDQRYRTTETGRLLLRNVAMVFDAYLPKLNGDRRFSRTV</sequence>
<feature type="binding site" evidence="16">
    <location>
        <position position="128"/>
    </location>
    <ligand>
        <name>S-adenosyl-L-methionine</name>
        <dbReference type="ChEBI" id="CHEBI:59789"/>
        <label>1</label>
    </ligand>
</feature>
<name>A0A8A4TKS7_SULCO</name>
<comment type="function">
    <text evidence="13">Involved in the heme biosynthesis. Catalyzes the anaerobic oxidative decarboxylation of propionate groups of rings A and B of coproporphyrinogen III to yield the vinyl groups in protoporphyrinogen IX.</text>
</comment>
<dbReference type="RefSeq" id="WP_237379364.1">
    <property type="nucleotide sequence ID" value="NZ_CP071793.1"/>
</dbReference>
<dbReference type="EC" id="1.3.98.3" evidence="15"/>
<comment type="pathway">
    <text evidence="2 15">Porphyrin-containing compound metabolism; protoporphyrin-IX biosynthesis; protoporphyrinogen-IX from coproporphyrinogen-III (AdoMet route): step 1/1.</text>
</comment>
<comment type="catalytic activity">
    <reaction evidence="14 15">
        <text>coproporphyrinogen III + 2 S-adenosyl-L-methionine = protoporphyrinogen IX + 2 5'-deoxyadenosine + 2 L-methionine + 2 CO2</text>
        <dbReference type="Rhea" id="RHEA:15425"/>
        <dbReference type="ChEBI" id="CHEBI:16526"/>
        <dbReference type="ChEBI" id="CHEBI:17319"/>
        <dbReference type="ChEBI" id="CHEBI:57307"/>
        <dbReference type="ChEBI" id="CHEBI:57309"/>
        <dbReference type="ChEBI" id="CHEBI:57844"/>
        <dbReference type="ChEBI" id="CHEBI:59789"/>
        <dbReference type="EC" id="1.3.98.3"/>
    </reaction>
</comment>
<feature type="binding site" evidence="16">
    <location>
        <position position="188"/>
    </location>
    <ligand>
        <name>S-adenosyl-L-methionine</name>
        <dbReference type="ChEBI" id="CHEBI:59789"/>
        <label>2</label>
    </ligand>
</feature>
<accession>A0A8A4TKS7</accession>
<feature type="binding site" evidence="16">
    <location>
        <position position="225"/>
    </location>
    <ligand>
        <name>S-adenosyl-L-methionine</name>
        <dbReference type="ChEBI" id="CHEBI:59789"/>
        <label>2</label>
    </ligand>
</feature>
<keyword evidence="5 15" id="KW-0004">4Fe-4S</keyword>
<dbReference type="Gene3D" id="3.80.30.20">
    <property type="entry name" value="tm_1862 like domain"/>
    <property type="match status" value="1"/>
</dbReference>
<dbReference type="GO" id="GO:0006782">
    <property type="term" value="P:protoporphyrinogen IX biosynthetic process"/>
    <property type="evidence" value="ECO:0007669"/>
    <property type="project" value="UniProtKB-UniPathway"/>
</dbReference>
<feature type="binding site" evidence="17">
    <location>
        <position position="84"/>
    </location>
    <ligand>
        <name>[4Fe-4S] cluster</name>
        <dbReference type="ChEBI" id="CHEBI:49883"/>
        <note>4Fe-4S-S-AdoMet</note>
    </ligand>
</feature>
<feature type="binding site" evidence="16">
    <location>
        <begin position="83"/>
        <end position="85"/>
    </location>
    <ligand>
        <name>S-adenosyl-L-methionine</name>
        <dbReference type="ChEBI" id="CHEBI:59789"/>
        <label>2</label>
    </ligand>
</feature>
<keyword evidence="6 15" id="KW-0963">Cytoplasm</keyword>
<evidence type="ECO:0000256" key="3">
    <source>
        <dbReference type="ARBA" id="ARBA00005493"/>
    </source>
</evidence>
<dbReference type="SMART" id="SM00729">
    <property type="entry name" value="Elp3"/>
    <property type="match status" value="1"/>
</dbReference>
<dbReference type="EMBL" id="CP071793">
    <property type="protein sequence ID" value="QTD49732.1"/>
    <property type="molecule type" value="Genomic_DNA"/>
</dbReference>
<dbReference type="InterPro" id="IPR023404">
    <property type="entry name" value="rSAM_horseshoe"/>
</dbReference>
<dbReference type="SUPFAM" id="SSF102114">
    <property type="entry name" value="Radical SAM enzymes"/>
    <property type="match status" value="1"/>
</dbReference>
<evidence type="ECO:0000259" key="18">
    <source>
        <dbReference type="PROSITE" id="PS51918"/>
    </source>
</evidence>
<evidence type="ECO:0000256" key="17">
    <source>
        <dbReference type="PIRSR" id="PIRSR000167-2"/>
    </source>
</evidence>
<dbReference type="PANTHER" id="PTHR13932:SF6">
    <property type="entry name" value="OXYGEN-INDEPENDENT COPROPORPHYRINOGEN III OXIDASE"/>
    <property type="match status" value="1"/>
</dbReference>
<evidence type="ECO:0000256" key="14">
    <source>
        <dbReference type="ARBA" id="ARBA00048321"/>
    </source>
</evidence>
<dbReference type="Pfam" id="PF04055">
    <property type="entry name" value="Radical_SAM"/>
    <property type="match status" value="1"/>
</dbReference>
<keyword evidence="12 15" id="KW-0627">Porphyrin biosynthesis</keyword>
<dbReference type="GO" id="GO:0005737">
    <property type="term" value="C:cytoplasm"/>
    <property type="evidence" value="ECO:0007669"/>
    <property type="project" value="UniProtKB-SubCell"/>
</dbReference>
<dbReference type="Pfam" id="PF06969">
    <property type="entry name" value="HemN_C"/>
    <property type="match status" value="1"/>
</dbReference>
<evidence type="ECO:0000256" key="8">
    <source>
        <dbReference type="ARBA" id="ARBA00022723"/>
    </source>
</evidence>
<keyword evidence="20" id="KW-1185">Reference proteome</keyword>
<feature type="binding site" evidence="16">
    <location>
        <begin position="129"/>
        <end position="130"/>
    </location>
    <ligand>
        <name>S-adenosyl-L-methionine</name>
        <dbReference type="ChEBI" id="CHEBI:59789"/>
        <label>2</label>
    </ligand>
</feature>
<keyword evidence="7 15" id="KW-0949">S-adenosyl-L-methionine</keyword>
<organism evidence="19 20">
    <name type="scientific">Sulfidibacter corallicola</name>
    <dbReference type="NCBI Taxonomy" id="2818388"/>
    <lineage>
        <taxon>Bacteria</taxon>
        <taxon>Pseudomonadati</taxon>
        <taxon>Acidobacteriota</taxon>
        <taxon>Holophagae</taxon>
        <taxon>Acanthopleuribacterales</taxon>
        <taxon>Acanthopleuribacteraceae</taxon>
        <taxon>Sulfidibacter</taxon>
    </lineage>
</organism>
<evidence type="ECO:0000313" key="20">
    <source>
        <dbReference type="Proteomes" id="UP000663929"/>
    </source>
</evidence>
<dbReference type="SFLD" id="SFLDG01082">
    <property type="entry name" value="B12-binding_domain_containing"/>
    <property type="match status" value="1"/>
</dbReference>
<dbReference type="UniPathway" id="UPA00251">
    <property type="reaction ID" value="UER00323"/>
</dbReference>
<dbReference type="GO" id="GO:0051989">
    <property type="term" value="F:coproporphyrinogen dehydrogenase activity"/>
    <property type="evidence" value="ECO:0007669"/>
    <property type="project" value="UniProtKB-EC"/>
</dbReference>
<dbReference type="InterPro" id="IPR004558">
    <property type="entry name" value="Coprogen_oxidase_HemN"/>
</dbReference>
<evidence type="ECO:0000256" key="7">
    <source>
        <dbReference type="ARBA" id="ARBA00022691"/>
    </source>
</evidence>
<feature type="binding site" evidence="16">
    <location>
        <position position="200"/>
    </location>
    <ligand>
        <name>S-adenosyl-L-methionine</name>
        <dbReference type="ChEBI" id="CHEBI:59789"/>
        <label>2</label>
    </ligand>
</feature>
<feature type="binding site" evidence="16">
    <location>
        <position position="259"/>
    </location>
    <ligand>
        <name>S-adenosyl-L-methionine</name>
        <dbReference type="ChEBI" id="CHEBI:59789"/>
        <label>2</label>
    </ligand>
</feature>
<evidence type="ECO:0000256" key="11">
    <source>
        <dbReference type="ARBA" id="ARBA00023014"/>
    </source>
</evidence>
<feature type="binding site" evidence="16">
    <location>
        <position position="71"/>
    </location>
    <ligand>
        <name>S-adenosyl-L-methionine</name>
        <dbReference type="ChEBI" id="CHEBI:59789"/>
        <label>1</label>
    </ligand>
</feature>
<evidence type="ECO:0000256" key="15">
    <source>
        <dbReference type="PIRNR" id="PIRNR000167"/>
    </source>
</evidence>
<evidence type="ECO:0000256" key="2">
    <source>
        <dbReference type="ARBA" id="ARBA00004785"/>
    </source>
</evidence>
<dbReference type="InterPro" id="IPR007197">
    <property type="entry name" value="rSAM"/>
</dbReference>
<comment type="similarity">
    <text evidence="3 15">Belongs to the anaerobic coproporphyrinogen-III oxidase family.</text>
</comment>
<dbReference type="KEGG" id="scor:J3U87_29465"/>
<dbReference type="GO" id="GO:0051539">
    <property type="term" value="F:4 iron, 4 sulfur cluster binding"/>
    <property type="evidence" value="ECO:0007669"/>
    <property type="project" value="UniProtKB-KW"/>
</dbReference>
<dbReference type="InterPro" id="IPR006638">
    <property type="entry name" value="Elp3/MiaA/NifB-like_rSAM"/>
</dbReference>
<gene>
    <name evidence="19" type="primary">hemN</name>
    <name evidence="19" type="ORF">J3U87_29465</name>
</gene>
<evidence type="ECO:0000256" key="5">
    <source>
        <dbReference type="ARBA" id="ARBA00022485"/>
    </source>
</evidence>
<keyword evidence="10 15" id="KW-0408">Iron</keyword>
<dbReference type="PANTHER" id="PTHR13932">
    <property type="entry name" value="COPROPORPHYRINIGEN III OXIDASE"/>
    <property type="match status" value="1"/>
</dbReference>
<dbReference type="InterPro" id="IPR058240">
    <property type="entry name" value="rSAM_sf"/>
</dbReference>
<dbReference type="SFLD" id="SFLDG01065">
    <property type="entry name" value="anaerobic_coproporphyrinogen-I"/>
    <property type="match status" value="1"/>
</dbReference>
<evidence type="ECO:0000256" key="9">
    <source>
        <dbReference type="ARBA" id="ARBA00023002"/>
    </source>
</evidence>
<evidence type="ECO:0000256" key="16">
    <source>
        <dbReference type="PIRSR" id="PIRSR000167-1"/>
    </source>
</evidence>
<evidence type="ECO:0000313" key="19">
    <source>
        <dbReference type="EMBL" id="QTD49732.1"/>
    </source>
</evidence>
<dbReference type="NCBIfam" id="TIGR00538">
    <property type="entry name" value="hemN"/>
    <property type="match status" value="1"/>
</dbReference>
<keyword evidence="11 15" id="KW-0411">Iron-sulfur</keyword>
<dbReference type="SFLD" id="SFLDS00029">
    <property type="entry name" value="Radical_SAM"/>
    <property type="match status" value="1"/>
</dbReference>
<feature type="binding site" evidence="17">
    <location>
        <position position="77"/>
    </location>
    <ligand>
        <name>[4Fe-4S] cluster</name>
        <dbReference type="ChEBI" id="CHEBI:49883"/>
        <note>4Fe-4S-S-AdoMet</note>
    </ligand>
</feature>
<feature type="binding site" evidence="16">
    <location>
        <position position="345"/>
    </location>
    <ligand>
        <name>S-adenosyl-L-methionine</name>
        <dbReference type="ChEBI" id="CHEBI:59789"/>
        <label>1</label>
    </ligand>
</feature>
<keyword evidence="8 15" id="KW-0479">Metal-binding</keyword>
<feature type="binding site" evidence="17">
    <location>
        <position position="81"/>
    </location>
    <ligand>
        <name>[4Fe-4S] cluster</name>
        <dbReference type="ChEBI" id="CHEBI:49883"/>
        <note>4Fe-4S-S-AdoMet</note>
    </ligand>
</feature>
<comment type="cofactor">
    <cofactor evidence="15 17">
        <name>[4Fe-4S] cluster</name>
        <dbReference type="ChEBI" id="CHEBI:49883"/>
    </cofactor>
    <text evidence="15 17">Binds 1 [4Fe-4S] cluster. The cluster is coordinated with 3 cysteines and an exchangeable S-adenosyl-L-methionine.</text>
</comment>
<dbReference type="CDD" id="cd01335">
    <property type="entry name" value="Radical_SAM"/>
    <property type="match status" value="1"/>
</dbReference>
<evidence type="ECO:0000256" key="6">
    <source>
        <dbReference type="ARBA" id="ARBA00022490"/>
    </source>
</evidence>
<dbReference type="AlphaFoldDB" id="A0A8A4TKS7"/>
<dbReference type="InterPro" id="IPR010723">
    <property type="entry name" value="HemN_C"/>
</dbReference>
<reference evidence="19" key="1">
    <citation type="submission" date="2021-03" db="EMBL/GenBank/DDBJ databases">
        <title>Acanthopleuribacteraceae sp. M133.</title>
        <authorList>
            <person name="Wang G."/>
        </authorList>
    </citation>
    <scope>NUCLEOTIDE SEQUENCE</scope>
    <source>
        <strain evidence="19">M133</strain>
    </source>
</reference>
<dbReference type="Proteomes" id="UP000663929">
    <property type="component" value="Chromosome"/>
</dbReference>
<proteinExistence type="inferred from homology"/>
<dbReference type="Gene3D" id="1.10.10.920">
    <property type="match status" value="1"/>
</dbReference>
<feature type="binding site" evidence="16">
    <location>
        <position position="161"/>
    </location>
    <ligand>
        <name>S-adenosyl-L-methionine</name>
        <dbReference type="ChEBI" id="CHEBI:59789"/>
        <label>1</label>
    </ligand>
</feature>
<dbReference type="GO" id="GO:0004109">
    <property type="term" value="F:coproporphyrinogen oxidase activity"/>
    <property type="evidence" value="ECO:0007669"/>
    <property type="project" value="InterPro"/>
</dbReference>
<evidence type="ECO:0000256" key="4">
    <source>
        <dbReference type="ARBA" id="ARBA00011245"/>
    </source>
</evidence>
<feature type="domain" description="Radical SAM core" evidence="18">
    <location>
        <begin position="62"/>
        <end position="296"/>
    </location>
</feature>
<evidence type="ECO:0000256" key="13">
    <source>
        <dbReference type="ARBA" id="ARBA00024295"/>
    </source>
</evidence>
<dbReference type="GO" id="GO:0046872">
    <property type="term" value="F:metal ion binding"/>
    <property type="evidence" value="ECO:0007669"/>
    <property type="project" value="UniProtKB-KW"/>
</dbReference>
<keyword evidence="9 15" id="KW-0560">Oxidoreductase</keyword>
<comment type="subunit">
    <text evidence="4">Monomer.</text>
</comment>